<protein>
    <submittedName>
        <fullName evidence="1">Uncharacterized protein</fullName>
    </submittedName>
</protein>
<accession>A0A379LVF9</accession>
<evidence type="ECO:0000313" key="2">
    <source>
        <dbReference type="Proteomes" id="UP000254569"/>
    </source>
</evidence>
<dbReference type="AlphaFoldDB" id="A0A379LVF9"/>
<gene>
    <name evidence="1" type="ORF">NCTC13296_00842</name>
</gene>
<dbReference type="EMBL" id="UGVI01000001">
    <property type="protein sequence ID" value="SUE14009.1"/>
    <property type="molecule type" value="Genomic_DNA"/>
</dbReference>
<proteinExistence type="predicted"/>
<dbReference type="RefSeq" id="WP_016935061.1">
    <property type="nucleotide sequence ID" value="NZ_LPZN01000071.1"/>
</dbReference>
<sequence length="98" mass="10808">MLRQPCEQPFDPNFLYRTRRTARTGRLRPDHRALDASGYYTYAIAAPSDLPSVVDPTVTVLPWGDTTVPKKVLFLRYMMPLSAFVAGGCAACQDDAAG</sequence>
<organism evidence="1 2">
    <name type="scientific">Rhodococcus gordoniae</name>
    <dbReference type="NCBI Taxonomy" id="223392"/>
    <lineage>
        <taxon>Bacteria</taxon>
        <taxon>Bacillati</taxon>
        <taxon>Actinomycetota</taxon>
        <taxon>Actinomycetes</taxon>
        <taxon>Mycobacteriales</taxon>
        <taxon>Nocardiaceae</taxon>
        <taxon>Rhodococcus</taxon>
    </lineage>
</organism>
<name>A0A379LVF9_9NOCA</name>
<evidence type="ECO:0000313" key="1">
    <source>
        <dbReference type="EMBL" id="SUE14009.1"/>
    </source>
</evidence>
<reference evidence="1 2" key="1">
    <citation type="submission" date="2018-06" db="EMBL/GenBank/DDBJ databases">
        <authorList>
            <consortium name="Pathogen Informatics"/>
            <person name="Doyle S."/>
        </authorList>
    </citation>
    <scope>NUCLEOTIDE SEQUENCE [LARGE SCALE GENOMIC DNA]</scope>
    <source>
        <strain evidence="1 2">NCTC13296</strain>
    </source>
</reference>
<keyword evidence="2" id="KW-1185">Reference proteome</keyword>
<dbReference type="OrthoDB" id="9146291at2"/>
<dbReference type="Proteomes" id="UP000254569">
    <property type="component" value="Unassembled WGS sequence"/>
</dbReference>